<dbReference type="InterPro" id="IPR000073">
    <property type="entry name" value="AB_hydrolase_1"/>
</dbReference>
<organism evidence="3 4">
    <name type="scientific">Candidatus Thiomargarita nelsonii</name>
    <dbReference type="NCBI Taxonomy" id="1003181"/>
    <lineage>
        <taxon>Bacteria</taxon>
        <taxon>Pseudomonadati</taxon>
        <taxon>Pseudomonadota</taxon>
        <taxon>Gammaproteobacteria</taxon>
        <taxon>Thiotrichales</taxon>
        <taxon>Thiotrichaceae</taxon>
        <taxon>Thiomargarita</taxon>
    </lineage>
</organism>
<keyword evidence="4" id="KW-1185">Reference proteome</keyword>
<comment type="caution">
    <text evidence="3">The sequence shown here is derived from an EMBL/GenBank/DDBJ whole genome shotgun (WGS) entry which is preliminary data.</text>
</comment>
<feature type="chain" id="PRO_5020036621" description="AB hydrolase-1 domain-containing protein" evidence="1">
    <location>
        <begin position="20"/>
        <end position="301"/>
    </location>
</feature>
<dbReference type="SUPFAM" id="SSF53474">
    <property type="entry name" value="alpha/beta-Hydrolases"/>
    <property type="match status" value="1"/>
</dbReference>
<evidence type="ECO:0000313" key="3">
    <source>
        <dbReference type="EMBL" id="TGO03195.1"/>
    </source>
</evidence>
<evidence type="ECO:0000259" key="2">
    <source>
        <dbReference type="Pfam" id="PF00561"/>
    </source>
</evidence>
<keyword evidence="1" id="KW-0732">Signal</keyword>
<dbReference type="GO" id="GO:0003824">
    <property type="term" value="F:catalytic activity"/>
    <property type="evidence" value="ECO:0007669"/>
    <property type="project" value="InterPro"/>
</dbReference>
<name>A0A4E0QW35_9GAMM</name>
<evidence type="ECO:0000313" key="4">
    <source>
        <dbReference type="Proteomes" id="UP000030428"/>
    </source>
</evidence>
<dbReference type="Pfam" id="PF00561">
    <property type="entry name" value="Abhydrolase_1"/>
    <property type="match status" value="1"/>
</dbReference>
<dbReference type="InterPro" id="IPR029058">
    <property type="entry name" value="AB_hydrolase_fold"/>
</dbReference>
<dbReference type="InterPro" id="IPR000639">
    <property type="entry name" value="Epox_hydrolase-like"/>
</dbReference>
<sequence>MIAIFVATFILSLCPSTYARMTGPDLMSFRVTLSTGIDMHFVAKGPRHRKKKAIILLHGYSDSWRSFDEILKLLPIKEFPAPVYAIDMRGHGESSRSEPSSYTQDNFTDDLAAFMDKLKIRKAMIIGHSMGSLIAHKFAIEHPNRVLALVLLGSTTTMANHPVVLELKPIIDSFDDDEPADPEFVIEFQASTFYNPIPWVTYRYVSESLRLKGIVWKQTLDGLNVEDHSSQLPQITAPTLIVWGDKDGVFSLEEQNELDTLIPDSTLVIYPDAGHAVNVERAEEIVEDIKEFVENQLGKLD</sequence>
<protein>
    <recommendedName>
        <fullName evidence="2">AB hydrolase-1 domain-containing protein</fullName>
    </recommendedName>
</protein>
<dbReference type="PANTHER" id="PTHR43798">
    <property type="entry name" value="MONOACYLGLYCEROL LIPASE"/>
    <property type="match status" value="1"/>
</dbReference>
<reference evidence="3 4" key="1">
    <citation type="journal article" date="2016" name="Front. Microbiol.">
        <title>Single-Cell (Meta-)Genomics of a Dimorphic Candidatus Thiomargarita nelsonii Reveals Genomic Plasticity.</title>
        <authorList>
            <person name="Flood B.E."/>
            <person name="Fliss P."/>
            <person name="Jones D.S."/>
            <person name="Dick G.J."/>
            <person name="Jain S."/>
            <person name="Kaster A.K."/>
            <person name="Winkel M."/>
            <person name="Mussmann M."/>
            <person name="Bailey J."/>
        </authorList>
    </citation>
    <scope>NUCLEOTIDE SEQUENCE [LARGE SCALE GENOMIC DNA]</scope>
    <source>
        <strain evidence="3">Hydrate Ridge</strain>
    </source>
</reference>
<dbReference type="PRINTS" id="PR00412">
    <property type="entry name" value="EPOXHYDRLASE"/>
</dbReference>
<gene>
    <name evidence="3" type="ORF">PN36_11205</name>
</gene>
<dbReference type="EMBL" id="JSZA02000034">
    <property type="protein sequence ID" value="TGO03195.1"/>
    <property type="molecule type" value="Genomic_DNA"/>
</dbReference>
<feature type="domain" description="AB hydrolase-1" evidence="2">
    <location>
        <begin position="53"/>
        <end position="281"/>
    </location>
</feature>
<accession>A0A4E0QW35</accession>
<evidence type="ECO:0000256" key="1">
    <source>
        <dbReference type="SAM" id="SignalP"/>
    </source>
</evidence>
<dbReference type="Gene3D" id="3.40.50.1820">
    <property type="entry name" value="alpha/beta hydrolase"/>
    <property type="match status" value="1"/>
</dbReference>
<dbReference type="GO" id="GO:0016020">
    <property type="term" value="C:membrane"/>
    <property type="evidence" value="ECO:0007669"/>
    <property type="project" value="TreeGrafter"/>
</dbReference>
<dbReference type="PRINTS" id="PR00111">
    <property type="entry name" value="ABHYDROLASE"/>
</dbReference>
<dbReference type="AlphaFoldDB" id="A0A4E0QW35"/>
<dbReference type="PANTHER" id="PTHR43798:SF33">
    <property type="entry name" value="HYDROLASE, PUTATIVE (AFU_ORTHOLOGUE AFUA_2G14860)-RELATED"/>
    <property type="match status" value="1"/>
</dbReference>
<proteinExistence type="predicted"/>
<dbReference type="InterPro" id="IPR050266">
    <property type="entry name" value="AB_hydrolase_sf"/>
</dbReference>
<feature type="signal peptide" evidence="1">
    <location>
        <begin position="1"/>
        <end position="19"/>
    </location>
</feature>
<dbReference type="Proteomes" id="UP000030428">
    <property type="component" value="Unassembled WGS sequence"/>
</dbReference>